<feature type="transmembrane region" description="Helical" evidence="2">
    <location>
        <begin position="226"/>
        <end position="247"/>
    </location>
</feature>
<reference evidence="4 5" key="1">
    <citation type="submission" date="2018-10" db="EMBL/GenBank/DDBJ databases">
        <title>Parasedimentitalea marina sp. nov., a psychrophilic bacterium isolated from deep seawater of the New Britain Trench.</title>
        <authorList>
            <person name="Cao J."/>
        </authorList>
    </citation>
    <scope>NUCLEOTIDE SEQUENCE [LARGE SCALE GENOMIC DNA]</scope>
    <source>
        <strain evidence="4 5">W43</strain>
    </source>
</reference>
<name>A0A3T0N4R4_9RHOB</name>
<dbReference type="InterPro" id="IPR005804">
    <property type="entry name" value="FA_desaturase_dom"/>
</dbReference>
<keyword evidence="2" id="KW-0472">Membrane</keyword>
<proteinExistence type="predicted"/>
<gene>
    <name evidence="4" type="ORF">EBB79_14830</name>
</gene>
<dbReference type="KEGG" id="sedi:EBB79_14830"/>
<sequence length="413" mass="46619">MALIEETTSTAGAHDKEQPAPQNMLGRLSSLLDTSKPPRETFDRFPNWLQPLITAVSGKPLSGQRPVLTITPVVRLVIDLVKFTSGVGLAVAFLSLGGVWLLALPIAWILAVNGASSLKLISHYAAHNCVTGDKRLDNWIGEVLTAFVLASNMDEYAHGHTMQHHGLDGIGNINDPDMGLLLMMGFETGREIRWYRKRLLLTLFSPRYHLLFLWDRTRSNFISGSLLRHVIAWSMHGAVLCLVTWYGVWNVWLLAWFVPIGPLLAISIGLQVPAEHLWLSRRASNEAPRDFVRRISHGRFFLISAPRKDLCWSGSLLAWGYWSVAMLKPILERSFVCVSVMPAHDFHHRHARIMDWPVEHYLRQHEIDGGASDYLDIYGNSAALDEFFATWSQLPRKFVPHQSTLLGAIERRI</sequence>
<keyword evidence="2" id="KW-0812">Transmembrane</keyword>
<evidence type="ECO:0000256" key="2">
    <source>
        <dbReference type="SAM" id="Phobius"/>
    </source>
</evidence>
<feature type="compositionally biased region" description="Polar residues" evidence="1">
    <location>
        <begin position="1"/>
        <end position="11"/>
    </location>
</feature>
<feature type="transmembrane region" description="Helical" evidence="2">
    <location>
        <begin position="253"/>
        <end position="272"/>
    </location>
</feature>
<feature type="domain" description="Fatty acid desaturase" evidence="3">
    <location>
        <begin position="100"/>
        <end position="278"/>
    </location>
</feature>
<dbReference type="EMBL" id="CP033219">
    <property type="protein sequence ID" value="AZV79016.1"/>
    <property type="molecule type" value="Genomic_DNA"/>
</dbReference>
<organism evidence="4 5">
    <name type="scientific">Parasedimentitalea marina</name>
    <dbReference type="NCBI Taxonomy" id="2483033"/>
    <lineage>
        <taxon>Bacteria</taxon>
        <taxon>Pseudomonadati</taxon>
        <taxon>Pseudomonadota</taxon>
        <taxon>Alphaproteobacteria</taxon>
        <taxon>Rhodobacterales</taxon>
        <taxon>Paracoccaceae</taxon>
        <taxon>Parasedimentitalea</taxon>
    </lineage>
</organism>
<dbReference type="RefSeq" id="WP_127749568.1">
    <property type="nucleotide sequence ID" value="NZ_CP033219.1"/>
</dbReference>
<keyword evidence="2" id="KW-1133">Transmembrane helix</keyword>
<accession>A0A3T0N4R4</accession>
<dbReference type="Proteomes" id="UP000283063">
    <property type="component" value="Chromosome"/>
</dbReference>
<dbReference type="GO" id="GO:0006629">
    <property type="term" value="P:lipid metabolic process"/>
    <property type="evidence" value="ECO:0007669"/>
    <property type="project" value="InterPro"/>
</dbReference>
<evidence type="ECO:0000256" key="1">
    <source>
        <dbReference type="SAM" id="MobiDB-lite"/>
    </source>
</evidence>
<dbReference type="AlphaFoldDB" id="A0A3T0N4R4"/>
<evidence type="ECO:0000259" key="3">
    <source>
        <dbReference type="Pfam" id="PF00487"/>
    </source>
</evidence>
<feature type="region of interest" description="Disordered" evidence="1">
    <location>
        <begin position="1"/>
        <end position="21"/>
    </location>
</feature>
<evidence type="ECO:0000313" key="4">
    <source>
        <dbReference type="EMBL" id="AZV79016.1"/>
    </source>
</evidence>
<feature type="transmembrane region" description="Helical" evidence="2">
    <location>
        <begin position="89"/>
        <end position="112"/>
    </location>
</feature>
<evidence type="ECO:0000313" key="5">
    <source>
        <dbReference type="Proteomes" id="UP000283063"/>
    </source>
</evidence>
<keyword evidence="5" id="KW-1185">Reference proteome</keyword>
<protein>
    <submittedName>
        <fullName evidence="4">Fatty acid desaturase</fullName>
    </submittedName>
</protein>
<dbReference type="Pfam" id="PF00487">
    <property type="entry name" value="FA_desaturase"/>
    <property type="match status" value="1"/>
</dbReference>
<dbReference type="OrthoDB" id="1550403at2"/>